<sequence length="270" mass="29648">MYLSKLLLLALIAFLGISYNKVNANAGFLKPIPKTRCDDSEVKGCKIRHPCHGPEVEGDVNPINVNSPYEFAIFQLLSKQNATSANTYTVQYFNDGDTTGHQLLTFNQNDMNQSSSFYAVDMDPISSNEKLMSNIQFDEKGYSFGTLELTFDARTGGGSVYYSCAFVRLQKTEPKIGKNSFIVSVDSTLILTDGKGDSLGTYETDQTKKNLTVPSLIAHDLTVEDSDIKNTDNEINPNKGGDSGHKNNSNKLFLSIAFIGLLSSLLLLLI</sequence>
<dbReference type="AlphaFoldDB" id="Q54QB6"/>
<keyword evidence="4" id="KW-1185">Reference proteome</keyword>
<comment type="caution">
    <text evidence="3">The sequence shown here is derived from an EMBL/GenBank/DDBJ whole genome shotgun (WGS) entry which is preliminary data.</text>
</comment>
<dbReference type="STRING" id="44689.Q54QB6"/>
<reference evidence="3 4" key="1">
    <citation type="journal article" date="2005" name="Nature">
        <title>The genome of the social amoeba Dictyostelium discoideum.</title>
        <authorList>
            <consortium name="The Dictyostelium discoideum Sequencing Consortium"/>
            <person name="Eichinger L."/>
            <person name="Pachebat J.A."/>
            <person name="Glockner G."/>
            <person name="Rajandream M.A."/>
            <person name="Sucgang R."/>
            <person name="Berriman M."/>
            <person name="Song J."/>
            <person name="Olsen R."/>
            <person name="Szafranski K."/>
            <person name="Xu Q."/>
            <person name="Tunggal B."/>
            <person name="Kummerfeld S."/>
            <person name="Madera M."/>
            <person name="Konfortov B.A."/>
            <person name="Rivero F."/>
            <person name="Bankier A.T."/>
            <person name="Lehmann R."/>
            <person name="Hamlin N."/>
            <person name="Davies R."/>
            <person name="Gaudet P."/>
            <person name="Fey P."/>
            <person name="Pilcher K."/>
            <person name="Chen G."/>
            <person name="Saunders D."/>
            <person name="Sodergren E."/>
            <person name="Davis P."/>
            <person name="Kerhornou A."/>
            <person name="Nie X."/>
            <person name="Hall N."/>
            <person name="Anjard C."/>
            <person name="Hemphill L."/>
            <person name="Bason N."/>
            <person name="Farbrother P."/>
            <person name="Desany B."/>
            <person name="Just E."/>
            <person name="Morio T."/>
            <person name="Rost R."/>
            <person name="Churcher C."/>
            <person name="Cooper J."/>
            <person name="Haydock S."/>
            <person name="van Driessche N."/>
            <person name="Cronin A."/>
            <person name="Goodhead I."/>
            <person name="Muzny D."/>
            <person name="Mourier T."/>
            <person name="Pain A."/>
            <person name="Lu M."/>
            <person name="Harper D."/>
            <person name="Lindsay R."/>
            <person name="Hauser H."/>
            <person name="James K."/>
            <person name="Quiles M."/>
            <person name="Madan Babu M."/>
            <person name="Saito T."/>
            <person name="Buchrieser C."/>
            <person name="Wardroper A."/>
            <person name="Felder M."/>
            <person name="Thangavelu M."/>
            <person name="Johnson D."/>
            <person name="Knights A."/>
            <person name="Loulseged H."/>
            <person name="Mungall K."/>
            <person name="Oliver K."/>
            <person name="Price C."/>
            <person name="Quail M.A."/>
            <person name="Urushihara H."/>
            <person name="Hernandez J."/>
            <person name="Rabbinowitsch E."/>
            <person name="Steffen D."/>
            <person name="Sanders M."/>
            <person name="Ma J."/>
            <person name="Kohara Y."/>
            <person name="Sharp S."/>
            <person name="Simmonds M."/>
            <person name="Spiegler S."/>
            <person name="Tivey A."/>
            <person name="Sugano S."/>
            <person name="White B."/>
            <person name="Walker D."/>
            <person name="Woodward J."/>
            <person name="Winckler T."/>
            <person name="Tanaka Y."/>
            <person name="Shaulsky G."/>
            <person name="Schleicher M."/>
            <person name="Weinstock G."/>
            <person name="Rosenthal A."/>
            <person name="Cox E.C."/>
            <person name="Chisholm R.L."/>
            <person name="Gibbs R."/>
            <person name="Loomis W.F."/>
            <person name="Platzer M."/>
            <person name="Kay R.R."/>
            <person name="Williams J."/>
            <person name="Dear P.H."/>
            <person name="Noegel A.A."/>
            <person name="Barrell B."/>
            <person name="Kuspa A."/>
        </authorList>
    </citation>
    <scope>NUCLEOTIDE SEQUENCE [LARGE SCALE GENOMIC DNA]</scope>
    <source>
        <strain evidence="3 4">AX4</strain>
    </source>
</reference>
<evidence type="ECO:0000313" key="3">
    <source>
        <dbReference type="EMBL" id="EAL65468.1"/>
    </source>
</evidence>
<keyword evidence="1" id="KW-1133">Transmembrane helix</keyword>
<dbReference type="KEGG" id="ddi:DDB_G0283961"/>
<dbReference type="dictyBase" id="DDB_G0283961"/>
<dbReference type="HOGENOM" id="CLU_1032203_0_0_1"/>
<dbReference type="VEuPathDB" id="AmoebaDB:DDB_G0283961"/>
<dbReference type="Proteomes" id="UP000002195">
    <property type="component" value="Unassembled WGS sequence"/>
</dbReference>
<organism evidence="3 4">
    <name type="scientific">Dictyostelium discoideum</name>
    <name type="common">Social amoeba</name>
    <dbReference type="NCBI Taxonomy" id="44689"/>
    <lineage>
        <taxon>Eukaryota</taxon>
        <taxon>Amoebozoa</taxon>
        <taxon>Evosea</taxon>
        <taxon>Eumycetozoa</taxon>
        <taxon>Dictyostelia</taxon>
        <taxon>Dictyosteliales</taxon>
        <taxon>Dictyosteliaceae</taxon>
        <taxon>Dictyostelium</taxon>
    </lineage>
</organism>
<name>Q54QB6_DICDI</name>
<evidence type="ECO:0000313" key="4">
    <source>
        <dbReference type="Proteomes" id="UP000002195"/>
    </source>
</evidence>
<keyword evidence="1" id="KW-0812">Transmembrane</keyword>
<feature type="chain" id="PRO_5004250215" evidence="2">
    <location>
        <begin position="25"/>
        <end position="270"/>
    </location>
</feature>
<feature type="signal peptide" evidence="2">
    <location>
        <begin position="1"/>
        <end position="24"/>
    </location>
</feature>
<dbReference type="PaxDb" id="44689-DDB0185774"/>
<feature type="transmembrane region" description="Helical" evidence="1">
    <location>
        <begin position="252"/>
        <end position="269"/>
    </location>
</feature>
<keyword evidence="1" id="KW-0472">Membrane</keyword>
<protein>
    <submittedName>
        <fullName evidence="3">Uncharacterized protein</fullName>
    </submittedName>
</protein>
<keyword evidence="2" id="KW-0732">Signal</keyword>
<dbReference type="OMA" id="GCNIRIP"/>
<accession>Q54QB6</accession>
<dbReference type="FunCoup" id="Q54QB6">
    <property type="interactions" value="141"/>
</dbReference>
<evidence type="ECO:0000256" key="2">
    <source>
        <dbReference type="SAM" id="SignalP"/>
    </source>
</evidence>
<dbReference type="RefSeq" id="XP_638828.1">
    <property type="nucleotide sequence ID" value="XM_633736.1"/>
</dbReference>
<proteinExistence type="predicted"/>
<dbReference type="InParanoid" id="Q54QB6"/>
<gene>
    <name evidence="3" type="ORF">DDB_G0283961</name>
</gene>
<dbReference type="GeneID" id="8624352"/>
<dbReference type="EMBL" id="AAFI02000058">
    <property type="protein sequence ID" value="EAL65468.1"/>
    <property type="molecule type" value="Genomic_DNA"/>
</dbReference>
<evidence type="ECO:0000256" key="1">
    <source>
        <dbReference type="SAM" id="Phobius"/>
    </source>
</evidence>